<dbReference type="PANTHER" id="PTHR22916">
    <property type="entry name" value="GLYCOSYLTRANSFERASE"/>
    <property type="match status" value="1"/>
</dbReference>
<evidence type="ECO:0000259" key="1">
    <source>
        <dbReference type="Pfam" id="PF00535"/>
    </source>
</evidence>
<dbReference type="GO" id="GO:0016758">
    <property type="term" value="F:hexosyltransferase activity"/>
    <property type="evidence" value="ECO:0007669"/>
    <property type="project" value="UniProtKB-ARBA"/>
</dbReference>
<keyword evidence="3" id="KW-1185">Reference proteome</keyword>
<dbReference type="InterPro" id="IPR001173">
    <property type="entry name" value="Glyco_trans_2-like"/>
</dbReference>
<evidence type="ECO:0000313" key="2">
    <source>
        <dbReference type="EMBL" id="SFB76776.1"/>
    </source>
</evidence>
<organism evidence="2 3">
    <name type="scientific">Brevinema andersonii</name>
    <dbReference type="NCBI Taxonomy" id="34097"/>
    <lineage>
        <taxon>Bacteria</taxon>
        <taxon>Pseudomonadati</taxon>
        <taxon>Spirochaetota</taxon>
        <taxon>Spirochaetia</taxon>
        <taxon>Brevinematales</taxon>
        <taxon>Brevinemataceae</taxon>
        <taxon>Brevinema</taxon>
    </lineage>
</organism>
<dbReference type="CDD" id="cd00761">
    <property type="entry name" value="Glyco_tranf_GTA_type"/>
    <property type="match status" value="1"/>
</dbReference>
<dbReference type="AlphaFoldDB" id="A0A1I1DQS3"/>
<dbReference type="RefSeq" id="WP_092318665.1">
    <property type="nucleotide sequence ID" value="NZ_FOKY01000003.1"/>
</dbReference>
<dbReference type="PANTHER" id="PTHR22916:SF3">
    <property type="entry name" value="UDP-GLCNAC:BETAGAL BETA-1,3-N-ACETYLGLUCOSAMINYLTRANSFERASE-LIKE PROTEIN 1"/>
    <property type="match status" value="1"/>
</dbReference>
<proteinExistence type="predicted"/>
<dbReference type="EMBL" id="FOKY01000003">
    <property type="protein sequence ID" value="SFB76776.1"/>
    <property type="molecule type" value="Genomic_DNA"/>
</dbReference>
<dbReference type="Proteomes" id="UP000240042">
    <property type="component" value="Unassembled WGS sequence"/>
</dbReference>
<dbReference type="SUPFAM" id="SSF53448">
    <property type="entry name" value="Nucleotide-diphospho-sugar transferases"/>
    <property type="match status" value="1"/>
</dbReference>
<dbReference type="OrthoDB" id="305760at2"/>
<gene>
    <name evidence="2" type="ORF">SAMN02745150_00694</name>
</gene>
<feature type="domain" description="Glycosyltransferase 2-like" evidence="1">
    <location>
        <begin position="3"/>
        <end position="129"/>
    </location>
</feature>
<dbReference type="Pfam" id="PF00535">
    <property type="entry name" value="Glycos_transf_2"/>
    <property type="match status" value="1"/>
</dbReference>
<name>A0A1I1DQS3_BREAD</name>
<sequence>MLSIVVPVYNTQKYLRECLNSLVNQTLKDIKIIIVNDCTLDNSEKIILEYAYKDSRITYIKHKVNLGLGGARNTGIKATKTPYITFVDSDDFLSLDCYQNMIDLIKSNNADCGVFSAENFDDETGEILDNPYFDLADKVEYCTERNIFSFTSTAWNKIFKTDDITKNNIWFPNHLYHEDEEFWFKYAVKVQPLIVSSNTPYYYYRKRSNSITSNNLVSWKDLPEILSNTYNFLIEENLFQQYKYAFLVMLQGFYLHKACFKKSDLKKFEHKFHFLLKELNLKEEKSTKEKLIITMKKLKIYPIIHAAYHILKKCKD</sequence>
<protein>
    <submittedName>
        <fullName evidence="2">Glycosyltransferase involved in cell wall bisynthesis</fullName>
    </submittedName>
</protein>
<evidence type="ECO:0000313" key="3">
    <source>
        <dbReference type="Proteomes" id="UP000240042"/>
    </source>
</evidence>
<reference evidence="3" key="1">
    <citation type="submission" date="2016-10" db="EMBL/GenBank/DDBJ databases">
        <authorList>
            <person name="Varghese N."/>
            <person name="Submissions S."/>
        </authorList>
    </citation>
    <scope>NUCLEOTIDE SEQUENCE [LARGE SCALE GENOMIC DNA]</scope>
    <source>
        <strain evidence="3">ATCC 43811</strain>
    </source>
</reference>
<dbReference type="InterPro" id="IPR029044">
    <property type="entry name" value="Nucleotide-diphossugar_trans"/>
</dbReference>
<keyword evidence="2" id="KW-0808">Transferase</keyword>
<dbReference type="Gene3D" id="3.90.550.10">
    <property type="entry name" value="Spore Coat Polysaccharide Biosynthesis Protein SpsA, Chain A"/>
    <property type="match status" value="1"/>
</dbReference>
<dbReference type="STRING" id="34097.SAMN02745150_00694"/>
<accession>A0A1I1DQS3</accession>